<dbReference type="EMBL" id="CP069107">
    <property type="protein sequence ID" value="QSS57457.1"/>
    <property type="molecule type" value="Genomic_DNA"/>
</dbReference>
<proteinExistence type="predicted"/>
<dbReference type="Pfam" id="PF01636">
    <property type="entry name" value="APH"/>
    <property type="match status" value="1"/>
</dbReference>
<dbReference type="PANTHER" id="PTHR21310">
    <property type="entry name" value="AMINOGLYCOSIDE PHOSPHOTRANSFERASE-RELATED-RELATED"/>
    <property type="match status" value="1"/>
</dbReference>
<evidence type="ECO:0000313" key="2">
    <source>
        <dbReference type="EMBL" id="QSS57457.1"/>
    </source>
</evidence>
<evidence type="ECO:0000259" key="1">
    <source>
        <dbReference type="Pfam" id="PF01636"/>
    </source>
</evidence>
<dbReference type="InterPro" id="IPR011009">
    <property type="entry name" value="Kinase-like_dom_sf"/>
</dbReference>
<name>A0A8A1LZT9_AJEC8</name>
<sequence length="356" mass="41004">MGEMEGFTDILSGISHLRPGIQWSLPDSNPHRGGSHDVYKILSQDSPQWAARVCCEPDDWEFELRAMDKFSYVKRERPDIKAPDIFFNTENHVLYSQWLPGKPLAIWNSQVPLTQRHRLLDDLADFLLQLWTVPVPASMLPSPSKPPYSTWLTESLDRALRRTLFKTAKWGDTVDYLIIRSMIPSFAKWDHYIDLSFAHGDLNPYNIMIDANFQLIGVIDWDWIHIAPVPAVIHHPWFIADVPGWNNDGVALGETFEVDRVYLENAIRKKEIAQHSTTQVSDLLSDSTERLFFQSSFHFKGIHEKFVKLHCARTEENLKAARAQLDTVLTTYPDWAHLSEVKKTRDILECGPNCHS</sequence>
<dbReference type="InterPro" id="IPR051678">
    <property type="entry name" value="AGP_Transferase"/>
</dbReference>
<dbReference type="SUPFAM" id="SSF56112">
    <property type="entry name" value="Protein kinase-like (PK-like)"/>
    <property type="match status" value="1"/>
</dbReference>
<feature type="domain" description="Aminoglycoside phosphotransferase" evidence="1">
    <location>
        <begin position="33"/>
        <end position="228"/>
    </location>
</feature>
<gene>
    <name evidence="2" type="ORF">I7I53_11640</name>
</gene>
<protein>
    <recommendedName>
        <fullName evidence="1">Aminoglycoside phosphotransferase domain-containing protein</fullName>
    </recommendedName>
</protein>
<dbReference type="InterPro" id="IPR002575">
    <property type="entry name" value="Aminoglycoside_PTrfase"/>
</dbReference>
<organism evidence="2 3">
    <name type="scientific">Ajellomyces capsulatus (strain H88)</name>
    <name type="common">Darling's disease fungus</name>
    <name type="synonym">Histoplasma capsulatum</name>
    <dbReference type="NCBI Taxonomy" id="544711"/>
    <lineage>
        <taxon>Eukaryota</taxon>
        <taxon>Fungi</taxon>
        <taxon>Dikarya</taxon>
        <taxon>Ascomycota</taxon>
        <taxon>Pezizomycotina</taxon>
        <taxon>Eurotiomycetes</taxon>
        <taxon>Eurotiomycetidae</taxon>
        <taxon>Onygenales</taxon>
        <taxon>Ajellomycetaceae</taxon>
        <taxon>Histoplasma</taxon>
    </lineage>
</organism>
<evidence type="ECO:0000313" key="3">
    <source>
        <dbReference type="Proteomes" id="UP000663419"/>
    </source>
</evidence>
<dbReference type="Proteomes" id="UP000663419">
    <property type="component" value="Chromosome 6"/>
</dbReference>
<dbReference type="AlphaFoldDB" id="A0A8A1LZT9"/>
<accession>A0A8A1LZT9</accession>
<dbReference type="Gene3D" id="3.90.1200.10">
    <property type="match status" value="1"/>
</dbReference>
<reference evidence="2" key="1">
    <citation type="submission" date="2021-01" db="EMBL/GenBank/DDBJ databases">
        <title>Chromosome-level genome assembly of a human fungal pathogen reveals clustering of transcriptionally co-regulated genes.</title>
        <authorList>
            <person name="Voorhies M."/>
            <person name="Cohen S."/>
            <person name="Shea T.P."/>
            <person name="Petrus S."/>
            <person name="Munoz J.F."/>
            <person name="Poplawski S."/>
            <person name="Goldman W.E."/>
            <person name="Michael T."/>
            <person name="Cuomo C.A."/>
            <person name="Sil A."/>
            <person name="Beyhan S."/>
        </authorList>
    </citation>
    <scope>NUCLEOTIDE SEQUENCE</scope>
    <source>
        <strain evidence="2">H88</strain>
    </source>
</reference>
<dbReference type="VEuPathDB" id="FungiDB:I7I53_11640"/>